<sequence length="368" mass="39391">MSPTPPPVRLLLVSADPARPSLCLHVDGAGTIAARRYCDAANPLPAQPGARDVLAVPSEALRVQWLDLAAHSPAQALAAARLMLQDRIAGADAQLHIAVGHVEGDADRRPVAVVDEACMQRWLRQARESGLQPVTVVPDCLLLDAPVDDVVQVCERDGRLLVRGHELAFAAEPDLAAHLLGARAVHRIDSAAFEACVASNARGAAALDLLQGPHAPHDGTGRRRRRRLTWLLALVLLSPVLLLAAQTVQRTLAAHWLERRVDSLATAYRASLSGASLPAYYRQRIAPELLALHSARLFEALRAVPGVQLDSYEFAPGTGVRAGLRLAAVQDLDALNLLLAEHHLVLVALDTQPLEQGVHSLVAVEALQ</sequence>
<dbReference type="InterPro" id="IPR024230">
    <property type="entry name" value="GspL_cyto_dom"/>
</dbReference>
<dbReference type="Proteomes" id="UP000589896">
    <property type="component" value="Unassembled WGS sequence"/>
</dbReference>
<evidence type="ECO:0000313" key="3">
    <source>
        <dbReference type="Proteomes" id="UP000589896"/>
    </source>
</evidence>
<dbReference type="GO" id="GO:0015627">
    <property type="term" value="C:type II protein secretion system complex"/>
    <property type="evidence" value="ECO:0007669"/>
    <property type="project" value="InterPro"/>
</dbReference>
<dbReference type="InterPro" id="IPR043129">
    <property type="entry name" value="ATPase_NBD"/>
</dbReference>
<evidence type="ECO:0000259" key="1">
    <source>
        <dbReference type="Pfam" id="PF05134"/>
    </source>
</evidence>
<dbReference type="RefSeq" id="WP_180546093.1">
    <property type="nucleotide sequence ID" value="NZ_JACCJZ010000020.1"/>
</dbReference>
<accession>A0A7Z0QV20</accession>
<dbReference type="EMBL" id="JACCJZ010000020">
    <property type="protein sequence ID" value="NYZ63903.1"/>
    <property type="molecule type" value="Genomic_DNA"/>
</dbReference>
<keyword evidence="3" id="KW-1185">Reference proteome</keyword>
<organism evidence="2 3">
    <name type="scientific">Luteimonas deserti</name>
    <dbReference type="NCBI Taxonomy" id="2752306"/>
    <lineage>
        <taxon>Bacteria</taxon>
        <taxon>Pseudomonadati</taxon>
        <taxon>Pseudomonadota</taxon>
        <taxon>Gammaproteobacteria</taxon>
        <taxon>Lysobacterales</taxon>
        <taxon>Lysobacteraceae</taxon>
        <taxon>Luteimonas</taxon>
    </lineage>
</organism>
<protein>
    <recommendedName>
        <fullName evidence="1">GspL cytoplasmic actin-ATPase-like domain-containing protein</fullName>
    </recommendedName>
</protein>
<comment type="caution">
    <text evidence="2">The sequence shown here is derived from an EMBL/GenBank/DDBJ whole genome shotgun (WGS) entry which is preliminary data.</text>
</comment>
<dbReference type="GO" id="GO:0015628">
    <property type="term" value="P:protein secretion by the type II secretion system"/>
    <property type="evidence" value="ECO:0007669"/>
    <property type="project" value="InterPro"/>
</dbReference>
<proteinExistence type="predicted"/>
<dbReference type="InterPro" id="IPR007812">
    <property type="entry name" value="T2SS_protein-GspL"/>
</dbReference>
<name>A0A7Z0QV20_9GAMM</name>
<dbReference type="Pfam" id="PF05134">
    <property type="entry name" value="T2SSL"/>
    <property type="match status" value="1"/>
</dbReference>
<gene>
    <name evidence="2" type="ORF">H0E82_14230</name>
</gene>
<reference evidence="2 3" key="1">
    <citation type="submission" date="2020-07" db="EMBL/GenBank/DDBJ databases">
        <title>isolation of Luteimonas sp. SJ-16.</title>
        <authorList>
            <person name="Huang X.-X."/>
            <person name="Xu L."/>
            <person name="Sun J.-Q."/>
        </authorList>
    </citation>
    <scope>NUCLEOTIDE SEQUENCE [LARGE SCALE GENOMIC DNA]</scope>
    <source>
        <strain evidence="2 3">SJ-16</strain>
    </source>
</reference>
<feature type="domain" description="GspL cytoplasmic actin-ATPase-like" evidence="1">
    <location>
        <begin position="44"/>
        <end position="173"/>
    </location>
</feature>
<dbReference type="AlphaFoldDB" id="A0A7Z0QV20"/>
<dbReference type="GO" id="GO:0009276">
    <property type="term" value="C:Gram-negative-bacterium-type cell wall"/>
    <property type="evidence" value="ECO:0007669"/>
    <property type="project" value="InterPro"/>
</dbReference>
<dbReference type="SUPFAM" id="SSF53067">
    <property type="entry name" value="Actin-like ATPase domain"/>
    <property type="match status" value="1"/>
</dbReference>
<evidence type="ECO:0000313" key="2">
    <source>
        <dbReference type="EMBL" id="NYZ63903.1"/>
    </source>
</evidence>
<dbReference type="NCBIfam" id="TIGR01709">
    <property type="entry name" value="typeII_sec_gspL"/>
    <property type="match status" value="1"/>
</dbReference>
<dbReference type="Gene3D" id="3.30.420.380">
    <property type="match status" value="1"/>
</dbReference>